<feature type="transmembrane region" description="Helical" evidence="1">
    <location>
        <begin position="90"/>
        <end position="116"/>
    </location>
</feature>
<evidence type="ECO:0000256" key="1">
    <source>
        <dbReference type="SAM" id="Phobius"/>
    </source>
</evidence>
<evidence type="ECO:0000313" key="4">
    <source>
        <dbReference type="Proteomes" id="UP001597158"/>
    </source>
</evidence>
<feature type="transmembrane region" description="Helical" evidence="1">
    <location>
        <begin position="20"/>
        <end position="38"/>
    </location>
</feature>
<keyword evidence="1" id="KW-1133">Transmembrane helix</keyword>
<protein>
    <submittedName>
        <fullName evidence="3">Tripartite tricarboxylate transporter TctB family protein</fullName>
    </submittedName>
</protein>
<comment type="caution">
    <text evidence="3">The sequence shown here is derived from an EMBL/GenBank/DDBJ whole genome shotgun (WGS) entry which is preliminary data.</text>
</comment>
<proteinExistence type="predicted"/>
<organism evidence="3 4">
    <name type="scientific">Thauera mechernichensis</name>
    <dbReference type="NCBI Taxonomy" id="82788"/>
    <lineage>
        <taxon>Bacteria</taxon>
        <taxon>Pseudomonadati</taxon>
        <taxon>Pseudomonadota</taxon>
        <taxon>Betaproteobacteria</taxon>
        <taxon>Rhodocyclales</taxon>
        <taxon>Zoogloeaceae</taxon>
        <taxon>Thauera</taxon>
    </lineage>
</organism>
<evidence type="ECO:0000259" key="2">
    <source>
        <dbReference type="Pfam" id="PF07331"/>
    </source>
</evidence>
<accession>A0ABW3W9D8</accession>
<dbReference type="RefSeq" id="WP_386039799.1">
    <property type="nucleotide sequence ID" value="NZ_JARQZE010000001.1"/>
</dbReference>
<dbReference type="Pfam" id="PF07331">
    <property type="entry name" value="TctB"/>
    <property type="match status" value="1"/>
</dbReference>
<keyword evidence="1" id="KW-0472">Membrane</keyword>
<keyword evidence="4" id="KW-1185">Reference proteome</keyword>
<dbReference type="Proteomes" id="UP001597158">
    <property type="component" value="Unassembled WGS sequence"/>
</dbReference>
<reference evidence="4" key="1">
    <citation type="journal article" date="2019" name="Int. J. Syst. Evol. Microbiol.">
        <title>The Global Catalogue of Microorganisms (GCM) 10K type strain sequencing project: providing services to taxonomists for standard genome sequencing and annotation.</title>
        <authorList>
            <consortium name="The Broad Institute Genomics Platform"/>
            <consortium name="The Broad Institute Genome Sequencing Center for Infectious Disease"/>
            <person name="Wu L."/>
            <person name="Ma J."/>
        </authorList>
    </citation>
    <scope>NUCLEOTIDE SEQUENCE [LARGE SCALE GENOMIC DNA]</scope>
    <source>
        <strain evidence="4">CCUG 48884</strain>
    </source>
</reference>
<feature type="transmembrane region" description="Helical" evidence="1">
    <location>
        <begin position="128"/>
        <end position="147"/>
    </location>
</feature>
<sequence>MPQETPPTSVRTPRAWIRSPRLPGLLIITLAACAAWLARDLAVMHRSTVGPGAFPLLAATALAACGLALLSRAPALAAPKAGAAGAWPQLASMAVFPLLLPHLGTLPAAAISGTMLARITSGSWRRALIIGPGLAALLHALVMWGLGTPLPWWLS</sequence>
<dbReference type="EMBL" id="JBHTMC010000006">
    <property type="protein sequence ID" value="MFD1262667.1"/>
    <property type="molecule type" value="Genomic_DNA"/>
</dbReference>
<name>A0ABW3W9D8_9RHOO</name>
<gene>
    <name evidence="3" type="ORF">ACFQ4M_03670</name>
</gene>
<evidence type="ECO:0000313" key="3">
    <source>
        <dbReference type="EMBL" id="MFD1262667.1"/>
    </source>
</evidence>
<dbReference type="InterPro" id="IPR009936">
    <property type="entry name" value="DUF1468"/>
</dbReference>
<keyword evidence="1" id="KW-0812">Transmembrane</keyword>
<feature type="domain" description="DUF1468" evidence="2">
    <location>
        <begin position="24"/>
        <end position="151"/>
    </location>
</feature>
<feature type="transmembrane region" description="Helical" evidence="1">
    <location>
        <begin position="50"/>
        <end position="70"/>
    </location>
</feature>